<dbReference type="InterPro" id="IPR010629">
    <property type="entry name" value="Ins_allergen"/>
</dbReference>
<dbReference type="PANTHER" id="PTHR21163:SF1">
    <property type="entry name" value="PROTEIN G12"/>
    <property type="match status" value="1"/>
</dbReference>
<dbReference type="Pfam" id="PF06757">
    <property type="entry name" value="Ins_allergen_rp"/>
    <property type="match status" value="6"/>
</dbReference>
<organism evidence="2">
    <name type="scientific">Bracon brevicornis</name>
    <dbReference type="NCBI Taxonomy" id="1563983"/>
    <lineage>
        <taxon>Eukaryota</taxon>
        <taxon>Metazoa</taxon>
        <taxon>Ecdysozoa</taxon>
        <taxon>Arthropoda</taxon>
        <taxon>Hexapoda</taxon>
        <taxon>Insecta</taxon>
        <taxon>Pterygota</taxon>
        <taxon>Neoptera</taxon>
        <taxon>Endopterygota</taxon>
        <taxon>Hymenoptera</taxon>
        <taxon>Apocrita</taxon>
        <taxon>Ichneumonoidea</taxon>
        <taxon>Braconidae</taxon>
        <taxon>Braconinae</taxon>
        <taxon>Bracon</taxon>
    </lineage>
</organism>
<proteinExistence type="predicted"/>
<dbReference type="EMBL" id="CADCXW020000002">
    <property type="protein sequence ID" value="CAD1533012.1"/>
    <property type="molecule type" value="Genomic_DNA"/>
</dbReference>
<evidence type="ECO:0000313" key="2">
    <source>
        <dbReference type="EMBL" id="CAD1533012.1"/>
    </source>
</evidence>
<name>A0A6V7I5S7_9HYME</name>
<evidence type="ECO:0008006" key="3">
    <source>
        <dbReference type="Google" id="ProtNLM"/>
    </source>
</evidence>
<gene>
    <name evidence="2" type="ORF">BBRV_LOCUS11981</name>
</gene>
<accession>A0A6V7I5S7</accession>
<evidence type="ECO:0000256" key="1">
    <source>
        <dbReference type="SAM" id="SignalP"/>
    </source>
</evidence>
<feature type="signal peptide" evidence="1">
    <location>
        <begin position="1"/>
        <end position="19"/>
    </location>
</feature>
<dbReference type="AlphaFoldDB" id="A0A6V7I5S7"/>
<sequence>MKYSLVFLLVLGLTGSLNSSPIHTRSLEDDLDDFLELLPIEDILPVVQEYLENDEEVKHAVEYVKSENFKKLLQEVESIEDVVEFFKYLDESGLRVFELIDKLHEAIGLPPLRPVKRATITGGMAGLVGDIKGILPLEEIKALYYEKLETSKDFKNLVDRLSSPKLQALVDKLAANKEVQHIVETLKEHGVHVQAFFDLVAKIFGIKFPEHRIFRSARSLADDLDDFLGLLPVEDILPLVQEYLENDEEVKHAVEYVKSENFKKLLQEIESIDDVVEFLKYLEESGLEVIELIEKLHEAIGLPPMRPVERATITGGMAGLVGDIKGLLPLEEIKALYYEKLETSVDFKNLVDRLSSPKLQALVDKLAANKEVQHIVETLKEHGVHVQAFFDLLAKIFGIKFPEHKIFRSARSLADDFEDFLALVPQDKILPIVADYMENDAEVQHVFEYIQSEDFKKLVTEVESIEDVLAFYDYLQESGLDVYDAVNQLHEAMGLPPLNHKVMRRSLSKDLKRRTGGVKGLIEDIKAVLPLDKFKDLYHEKMVSSPEFKELVERLRSPKLQAIVDRLFQNEVFLHIIETAKGHGIHVDAVADLLSTIFGLKFPGHRQLFNARGLEDDLADFVALIPKEEALELLYQYLDQDKEVQEVLEYVESAEFRTLVKMVENIDDVINFYDYLQESGLDVYAAVNALHELIGLPPLHHKRSVSRITGGVNGLIQDLKAILPIDKIKALYHEKLETSPEFKHLVERLHSPKFQAVVDTLLANEEFQEILNFAKAAGINVQAVADLLSKLFGLEFPEHNRKVRSAEHNIESDLEDFLDIMPIDKIAKIGIIYLSEDSEVQNAAKFIRTEEFKNLLVELQKEPEIAEFLEYFLESGLDVYTFLDLLNDFLGVPHFPRPVFRTLPGSPGVQGMLNAIRAVLPYDEIHALYEDKLVNSPDFKYFIERFKAPEFQSIVDRLSVNEKFIELGHQAYLHGIEIRHITDFLAELFGIKFPDVPFPPVDSRYIRAQSELMDDLTEFLDLLPIDQLTKVILSYFFHDKETQEAIDYARSEEFKDIVRELDRIPEYLEILEALDAAGLDIYHFIQVIHKFIGLDDKHPFLVRGAEVIGEPGIAGLIAELKKLLPDQQIKDLYYQKLESSKAFADFVELVKSDKFQTVTNTLFANKDFQHLLHDAKSHGVDLQAISDFFARVFGITTPPGVIDS</sequence>
<keyword evidence="1" id="KW-0732">Signal</keyword>
<protein>
    <recommendedName>
        <fullName evidence="3">Protein G12</fullName>
    </recommendedName>
</protein>
<reference evidence="2" key="1">
    <citation type="submission" date="2020-07" db="EMBL/GenBank/DDBJ databases">
        <authorList>
            <person name="Ferguson B K."/>
        </authorList>
    </citation>
    <scope>NUCLEOTIDE SEQUENCE</scope>
    <source>
        <strain evidence="2">L06</strain>
    </source>
</reference>
<dbReference type="PANTHER" id="PTHR21163">
    <property type="entry name" value="PROTEIN G12"/>
    <property type="match status" value="1"/>
</dbReference>
<feature type="chain" id="PRO_5028428280" description="Protein G12" evidence="1">
    <location>
        <begin position="20"/>
        <end position="1204"/>
    </location>
</feature>